<dbReference type="PANTHER" id="PTHR12224:SF0">
    <property type="entry name" value="BETA-1,4-MANNOSYL-GLYCOPROTEIN 4-BETA-N-ACETYLGLUCOSAMINYLTRANSFERASE"/>
    <property type="match status" value="1"/>
</dbReference>
<evidence type="ECO:0008006" key="3">
    <source>
        <dbReference type="Google" id="ProtNLM"/>
    </source>
</evidence>
<keyword evidence="2" id="KW-1185">Reference proteome</keyword>
<evidence type="ECO:0000313" key="2">
    <source>
        <dbReference type="Proteomes" id="UP001159363"/>
    </source>
</evidence>
<organism evidence="1 2">
    <name type="scientific">Dryococelus australis</name>
    <dbReference type="NCBI Taxonomy" id="614101"/>
    <lineage>
        <taxon>Eukaryota</taxon>
        <taxon>Metazoa</taxon>
        <taxon>Ecdysozoa</taxon>
        <taxon>Arthropoda</taxon>
        <taxon>Hexapoda</taxon>
        <taxon>Insecta</taxon>
        <taxon>Pterygota</taxon>
        <taxon>Neoptera</taxon>
        <taxon>Polyneoptera</taxon>
        <taxon>Phasmatodea</taxon>
        <taxon>Verophasmatodea</taxon>
        <taxon>Anareolatae</taxon>
        <taxon>Phasmatidae</taxon>
        <taxon>Eurycanthinae</taxon>
        <taxon>Dryococelus</taxon>
    </lineage>
</organism>
<dbReference type="PANTHER" id="PTHR12224">
    <property type="entry name" value="BETA-1,4-MANNOSYL-GLYCOPROTEIN BETA-1,4-N-ACETYLGLUCOSAMINYL-TRANSFERASE"/>
    <property type="match status" value="1"/>
</dbReference>
<dbReference type="Pfam" id="PF04724">
    <property type="entry name" value="Glyco_transf_17"/>
    <property type="match status" value="1"/>
</dbReference>
<comment type="caution">
    <text evidence="1">The sequence shown here is derived from an EMBL/GenBank/DDBJ whole genome shotgun (WGS) entry which is preliminary data.</text>
</comment>
<dbReference type="EMBL" id="JARBHB010000001">
    <property type="protein sequence ID" value="KAJ8895821.1"/>
    <property type="molecule type" value="Genomic_DNA"/>
</dbReference>
<name>A0ABQ9IHJ7_9NEOP</name>
<protein>
    <recommendedName>
        <fullName evidence="3">Beta-1,4-mannosyl-glycoprotein 4-beta-N-acetylglucosaminyltransferase</fullName>
    </recommendedName>
</protein>
<accession>A0ABQ9IHJ7</accession>
<proteinExistence type="predicted"/>
<gene>
    <name evidence="1" type="ORF">PR048_001159</name>
</gene>
<reference evidence="1 2" key="1">
    <citation type="submission" date="2023-02" db="EMBL/GenBank/DDBJ databases">
        <title>LHISI_Scaffold_Assembly.</title>
        <authorList>
            <person name="Stuart O.P."/>
            <person name="Cleave R."/>
            <person name="Magrath M.J.L."/>
            <person name="Mikheyev A.S."/>
        </authorList>
    </citation>
    <scope>NUCLEOTIDE SEQUENCE [LARGE SCALE GENOMIC DNA]</scope>
    <source>
        <strain evidence="1">Daus_M_001</strain>
        <tissue evidence="1">Leg muscle</tissue>
    </source>
</reference>
<sequence length="424" mass="49201">MLMMPLSHHQVATPHNVQSVKFVSLQNHEPSVEQKVQKYFSESSSIVLPDSKQDSYFYTVNSTMCFILGTELDYMKRLSSLRSNVIRCECKKGWHGPDCGLPEVMWRAFMASKRKILPRRRLRPRRVIFGFPVTGVETLLAEITLHELLEVVDLYVVCESNYTRFGKPKKLYFKNRLLKHFLKDIEQKILYLSADIYNTHSNNSFEPHLEYLEKLVWSKSISAIENLHGEDLIIVMDSYEIPNAKAILFFKLYDGWPEPVGFRLRWSAYGFFWQHPMKTVVVPGGATVKVMKHLYHNTTNRTAIGSHRRDDNSASPGFKIVIGDLNHYGGWYCSWCLEPAAIVQTLEQTPQSANPVFWSAGDSKVIDSRYIEDLVGTGIWLDGKTTLVRCYRHRDPYFAPEYVMNNTWMYDSLIINFYSDIDYN</sequence>
<dbReference type="Proteomes" id="UP001159363">
    <property type="component" value="Chromosome 1"/>
</dbReference>
<dbReference type="InterPro" id="IPR006813">
    <property type="entry name" value="Glyco_trans_17"/>
</dbReference>
<evidence type="ECO:0000313" key="1">
    <source>
        <dbReference type="EMBL" id="KAJ8895821.1"/>
    </source>
</evidence>